<evidence type="ECO:0000313" key="3">
    <source>
        <dbReference type="EMBL" id="KFE69198.1"/>
    </source>
</evidence>
<dbReference type="Proteomes" id="UP000028725">
    <property type="component" value="Unassembled WGS sequence"/>
</dbReference>
<dbReference type="Pfam" id="PF01551">
    <property type="entry name" value="Peptidase_M23"/>
    <property type="match status" value="1"/>
</dbReference>
<feature type="domain" description="M23ase beta-sheet core" evidence="2">
    <location>
        <begin position="122"/>
        <end position="182"/>
    </location>
</feature>
<dbReference type="CDD" id="cd12797">
    <property type="entry name" value="M23_peptidase"/>
    <property type="match status" value="1"/>
</dbReference>
<feature type="chain" id="PRO_5001799812" evidence="1">
    <location>
        <begin position="27"/>
        <end position="217"/>
    </location>
</feature>
<dbReference type="InterPro" id="IPR016047">
    <property type="entry name" value="M23ase_b-sheet_dom"/>
</dbReference>
<evidence type="ECO:0000259" key="2">
    <source>
        <dbReference type="Pfam" id="PF01551"/>
    </source>
</evidence>
<keyword evidence="4" id="KW-1185">Reference proteome</keyword>
<reference evidence="3 4" key="1">
    <citation type="submission" date="2014-04" db="EMBL/GenBank/DDBJ databases">
        <title>Genome assembly of Hyalangium minutum DSM 14724.</title>
        <authorList>
            <person name="Sharma G."/>
            <person name="Subramanian S."/>
        </authorList>
    </citation>
    <scope>NUCLEOTIDE SEQUENCE [LARGE SCALE GENOMIC DNA]</scope>
    <source>
        <strain evidence="3 4">DSM 14724</strain>
    </source>
</reference>
<name>A0A085WND5_9BACT</name>
<evidence type="ECO:0000313" key="4">
    <source>
        <dbReference type="Proteomes" id="UP000028725"/>
    </source>
</evidence>
<keyword evidence="1" id="KW-0732">Signal</keyword>
<evidence type="ECO:0000256" key="1">
    <source>
        <dbReference type="SAM" id="SignalP"/>
    </source>
</evidence>
<dbReference type="InterPro" id="IPR050570">
    <property type="entry name" value="Cell_wall_metabolism_enzyme"/>
</dbReference>
<feature type="signal peptide" evidence="1">
    <location>
        <begin position="1"/>
        <end position="26"/>
    </location>
</feature>
<dbReference type="InterPro" id="IPR011055">
    <property type="entry name" value="Dup_hybrid_motif"/>
</dbReference>
<sequence>MSTSQMKRLSALLAFALLSLPAVSSAQTYFRFPASQLADQCGNGGCTVSAYKDYGGRDYACGGVRYAGHTGTDYALVGGFSKMDYGVWAMNAASGTIESAVDGYFDRCTYWDQSNPYNACGLYTANYIIMRHADGTKTKYWHLKKYTQQFAVGTYLTCAYWIALVGSSGASTGPHLHFEYWVPGYGTDDPYGGSCGTPYTRWTSQGAYRGLPGIACQ</sequence>
<dbReference type="PANTHER" id="PTHR21666:SF270">
    <property type="entry name" value="MUREIN HYDROLASE ACTIVATOR ENVC"/>
    <property type="match status" value="1"/>
</dbReference>
<accession>A0A085WND5</accession>
<dbReference type="Gene3D" id="2.70.70.10">
    <property type="entry name" value="Glucose Permease (Domain IIA)"/>
    <property type="match status" value="1"/>
</dbReference>
<proteinExistence type="predicted"/>
<dbReference type="AlphaFoldDB" id="A0A085WND5"/>
<dbReference type="PANTHER" id="PTHR21666">
    <property type="entry name" value="PEPTIDASE-RELATED"/>
    <property type="match status" value="1"/>
</dbReference>
<dbReference type="STRING" id="394096.DB31_7100"/>
<gene>
    <name evidence="3" type="ORF">DB31_7100</name>
</gene>
<dbReference type="GO" id="GO:0004222">
    <property type="term" value="F:metalloendopeptidase activity"/>
    <property type="evidence" value="ECO:0007669"/>
    <property type="project" value="TreeGrafter"/>
</dbReference>
<dbReference type="SUPFAM" id="SSF51261">
    <property type="entry name" value="Duplicated hybrid motif"/>
    <property type="match status" value="1"/>
</dbReference>
<comment type="caution">
    <text evidence="3">The sequence shown here is derived from an EMBL/GenBank/DDBJ whole genome shotgun (WGS) entry which is preliminary data.</text>
</comment>
<protein>
    <submittedName>
        <fullName evidence="3">Peptidase, M23/M37 family protein</fullName>
    </submittedName>
</protein>
<dbReference type="EMBL" id="JMCB01000005">
    <property type="protein sequence ID" value="KFE69198.1"/>
    <property type="molecule type" value="Genomic_DNA"/>
</dbReference>
<organism evidence="3 4">
    <name type="scientific">Hyalangium minutum</name>
    <dbReference type="NCBI Taxonomy" id="394096"/>
    <lineage>
        <taxon>Bacteria</taxon>
        <taxon>Pseudomonadati</taxon>
        <taxon>Myxococcota</taxon>
        <taxon>Myxococcia</taxon>
        <taxon>Myxococcales</taxon>
        <taxon>Cystobacterineae</taxon>
        <taxon>Archangiaceae</taxon>
        <taxon>Hyalangium</taxon>
    </lineage>
</organism>